<dbReference type="EMBL" id="JH795859">
    <property type="protein sequence ID" value="EJU03429.1"/>
    <property type="molecule type" value="Genomic_DNA"/>
</dbReference>
<dbReference type="Pfam" id="PF01793">
    <property type="entry name" value="Glyco_transf_15"/>
    <property type="match status" value="1"/>
</dbReference>
<keyword evidence="2 5" id="KW-0808">Transferase</keyword>
<dbReference type="Gene3D" id="3.90.550.10">
    <property type="entry name" value="Spore Coat Polysaccharide Biosynthesis Protein SpsA, Chain A"/>
    <property type="match status" value="1"/>
</dbReference>
<dbReference type="SUPFAM" id="SSF53448">
    <property type="entry name" value="Nucleotide-diphospho-sugar transferases"/>
    <property type="match status" value="1"/>
</dbReference>
<dbReference type="OMA" id="RNHPGYC"/>
<comment type="similarity">
    <text evidence="1">Belongs to the glycosyltransferase 15 family.</text>
</comment>
<keyword evidence="4" id="KW-1133">Transmembrane helix</keyword>
<dbReference type="OrthoDB" id="439943at2759"/>
<dbReference type="InterPro" id="IPR029044">
    <property type="entry name" value="Nucleotide-diphossugar_trans"/>
</dbReference>
<dbReference type="GO" id="GO:0000026">
    <property type="term" value="F:alpha-1,2-mannosyltransferase activity"/>
    <property type="evidence" value="ECO:0007669"/>
    <property type="project" value="TreeGrafter"/>
</dbReference>
<evidence type="ECO:0000256" key="4">
    <source>
        <dbReference type="SAM" id="Phobius"/>
    </source>
</evidence>
<evidence type="ECO:0000256" key="1">
    <source>
        <dbReference type="ARBA" id="ARBA00007677"/>
    </source>
</evidence>
<dbReference type="Proteomes" id="UP000030653">
    <property type="component" value="Unassembled WGS sequence"/>
</dbReference>
<dbReference type="InterPro" id="IPR002685">
    <property type="entry name" value="Glyco_trans_15"/>
</dbReference>
<keyword evidence="6" id="KW-1185">Reference proteome</keyword>
<reference evidence="5 6" key="1">
    <citation type="journal article" date="2012" name="Science">
        <title>The Paleozoic origin of enzymatic lignin decomposition reconstructed from 31 fungal genomes.</title>
        <authorList>
            <person name="Floudas D."/>
            <person name="Binder M."/>
            <person name="Riley R."/>
            <person name="Barry K."/>
            <person name="Blanchette R.A."/>
            <person name="Henrissat B."/>
            <person name="Martinez A.T."/>
            <person name="Otillar R."/>
            <person name="Spatafora J.W."/>
            <person name="Yadav J.S."/>
            <person name="Aerts A."/>
            <person name="Benoit I."/>
            <person name="Boyd A."/>
            <person name="Carlson A."/>
            <person name="Copeland A."/>
            <person name="Coutinho P.M."/>
            <person name="de Vries R.P."/>
            <person name="Ferreira P."/>
            <person name="Findley K."/>
            <person name="Foster B."/>
            <person name="Gaskell J."/>
            <person name="Glotzer D."/>
            <person name="Gorecki P."/>
            <person name="Heitman J."/>
            <person name="Hesse C."/>
            <person name="Hori C."/>
            <person name="Igarashi K."/>
            <person name="Jurgens J.A."/>
            <person name="Kallen N."/>
            <person name="Kersten P."/>
            <person name="Kohler A."/>
            <person name="Kuees U."/>
            <person name="Kumar T.K.A."/>
            <person name="Kuo A."/>
            <person name="LaButti K."/>
            <person name="Larrondo L.F."/>
            <person name="Lindquist E."/>
            <person name="Ling A."/>
            <person name="Lombard V."/>
            <person name="Lucas S."/>
            <person name="Lundell T."/>
            <person name="Martin R."/>
            <person name="McLaughlin D.J."/>
            <person name="Morgenstern I."/>
            <person name="Morin E."/>
            <person name="Murat C."/>
            <person name="Nagy L.G."/>
            <person name="Nolan M."/>
            <person name="Ohm R.A."/>
            <person name="Patyshakuliyeva A."/>
            <person name="Rokas A."/>
            <person name="Ruiz-Duenas F.J."/>
            <person name="Sabat G."/>
            <person name="Salamov A."/>
            <person name="Samejima M."/>
            <person name="Schmutz J."/>
            <person name="Slot J.C."/>
            <person name="St John F."/>
            <person name="Stenlid J."/>
            <person name="Sun H."/>
            <person name="Sun S."/>
            <person name="Syed K."/>
            <person name="Tsang A."/>
            <person name="Wiebenga A."/>
            <person name="Young D."/>
            <person name="Pisabarro A."/>
            <person name="Eastwood D.C."/>
            <person name="Martin F."/>
            <person name="Cullen D."/>
            <person name="Grigoriev I.V."/>
            <person name="Hibbett D.S."/>
        </authorList>
    </citation>
    <scope>NUCLEOTIDE SEQUENCE [LARGE SCALE GENOMIC DNA]</scope>
    <source>
        <strain evidence="5 6">DJM-731 SS1</strain>
    </source>
</reference>
<feature type="compositionally biased region" description="Low complexity" evidence="3">
    <location>
        <begin position="414"/>
        <end position="425"/>
    </location>
</feature>
<dbReference type="GO" id="GO:0000032">
    <property type="term" value="P:cell wall mannoprotein biosynthetic process"/>
    <property type="evidence" value="ECO:0007669"/>
    <property type="project" value="TreeGrafter"/>
</dbReference>
<organism evidence="5 6">
    <name type="scientific">Dacryopinax primogenitus (strain DJM 731)</name>
    <name type="common">Brown rot fungus</name>
    <dbReference type="NCBI Taxonomy" id="1858805"/>
    <lineage>
        <taxon>Eukaryota</taxon>
        <taxon>Fungi</taxon>
        <taxon>Dikarya</taxon>
        <taxon>Basidiomycota</taxon>
        <taxon>Agaricomycotina</taxon>
        <taxon>Dacrymycetes</taxon>
        <taxon>Dacrymycetales</taxon>
        <taxon>Dacrymycetaceae</taxon>
        <taxon>Dacryopinax</taxon>
    </lineage>
</organism>
<evidence type="ECO:0000313" key="5">
    <source>
        <dbReference type="EMBL" id="EJU03429.1"/>
    </source>
</evidence>
<dbReference type="PANTHER" id="PTHR31121:SF2">
    <property type="entry name" value="MANNOSYLTRANSFERASE KTR5-RELATED"/>
    <property type="match status" value="1"/>
</dbReference>
<feature type="region of interest" description="Disordered" evidence="3">
    <location>
        <begin position="406"/>
        <end position="437"/>
    </location>
</feature>
<dbReference type="RefSeq" id="XP_040630323.1">
    <property type="nucleotide sequence ID" value="XM_040769887.1"/>
</dbReference>
<proteinExistence type="inferred from homology"/>
<dbReference type="PANTHER" id="PTHR31121">
    <property type="entry name" value="ALPHA-1,2 MANNOSYLTRANSFERASE KTR1"/>
    <property type="match status" value="1"/>
</dbReference>
<dbReference type="GO" id="GO:0005794">
    <property type="term" value="C:Golgi apparatus"/>
    <property type="evidence" value="ECO:0007669"/>
    <property type="project" value="TreeGrafter"/>
</dbReference>
<dbReference type="HOGENOM" id="CLU_024327_4_1_1"/>
<keyword evidence="4" id="KW-0472">Membrane</keyword>
<accession>M5G425</accession>
<dbReference type="GeneID" id="63684949"/>
<evidence type="ECO:0000256" key="2">
    <source>
        <dbReference type="ARBA" id="ARBA00022679"/>
    </source>
</evidence>
<sequence length="437" mass="50554">MFSVSSTLRVPVWARQPTPSRKSLFSRTHLSLVVLLTTLVLLAHLYLSHHARHIVLTPSPIPRRPAFEGCAPTSIELAPRANGAILLLVREGDLPALLPTLRNFEHRFNARFKYPYVFLSAPDEPPFSPHFRASIADAVHPGALLEFGQVPEEHWRIPEWLDEDEIRAGFLRQAGEGVQYGGREGYHHMCRFYSGLFARHELLQKYEWYWRLEPGVRFYCSVTYDPFRFLAQRNQTYGFVITLIDDLNTIPSLYKTVKQYVQEAGLTPTDMWDFFTRDKNGASGYNRCHFWTNFEIGHLPFFRSQPYQQLFTALDRSGGFYTERWGDAPIRTIALGLLEGTDKVHYFEDFAYRHDWFMHCPERKEMGCDCDCPAFDTDHVDIDGQSWGSCVPEWKDISSVQWREKHPLPLPHTSPDSASFSFPSSRKGDWEETNVPV</sequence>
<evidence type="ECO:0000313" key="6">
    <source>
        <dbReference type="Proteomes" id="UP000030653"/>
    </source>
</evidence>
<dbReference type="GO" id="GO:0006487">
    <property type="term" value="P:protein N-linked glycosylation"/>
    <property type="evidence" value="ECO:0007669"/>
    <property type="project" value="TreeGrafter"/>
</dbReference>
<name>M5G425_DACPD</name>
<keyword evidence="4" id="KW-0812">Transmembrane</keyword>
<protein>
    <submittedName>
        <fullName evidence="5">Nucleotide-diphospho-sugar transferase</fullName>
    </submittedName>
</protein>
<evidence type="ECO:0000256" key="3">
    <source>
        <dbReference type="SAM" id="MobiDB-lite"/>
    </source>
</evidence>
<gene>
    <name evidence="5" type="ORF">DACRYDRAFT_114835</name>
</gene>
<dbReference type="GO" id="GO:0016020">
    <property type="term" value="C:membrane"/>
    <property type="evidence" value="ECO:0007669"/>
    <property type="project" value="InterPro"/>
</dbReference>
<dbReference type="AlphaFoldDB" id="M5G425"/>
<feature type="transmembrane region" description="Helical" evidence="4">
    <location>
        <begin position="30"/>
        <end position="47"/>
    </location>
</feature>